<dbReference type="AlphaFoldDB" id="A0A6A7Y740"/>
<reference evidence="3 4" key="1">
    <citation type="submission" date="2019-09" db="EMBL/GenBank/DDBJ databases">
        <title>Segnochrobactrum spirostomi gen. nov., sp. nov., isolated from the ciliate Spirostomum cf. yagiui and description of a novel family, Segnochrobactraceae fam. nov. within the order Rhizobiales of the class Alphaproteobacteria.</title>
        <authorList>
            <person name="Akter S."/>
            <person name="Shazib S.U.A."/>
            <person name="Shin M.K."/>
        </authorList>
    </citation>
    <scope>NUCLEOTIDE SEQUENCE [LARGE SCALE GENOMIC DNA]</scope>
    <source>
        <strain evidence="3 4">Sp-1</strain>
    </source>
</reference>
<accession>A0A6A7Y740</accession>
<keyword evidence="2" id="KW-1133">Transmembrane helix</keyword>
<evidence type="ECO:0008006" key="5">
    <source>
        <dbReference type="Google" id="ProtNLM"/>
    </source>
</evidence>
<dbReference type="RefSeq" id="WP_153483458.1">
    <property type="nucleotide sequence ID" value="NZ_VWNA01000001.1"/>
</dbReference>
<protein>
    <recommendedName>
        <fullName evidence="5">CoxF protein</fullName>
    </recommendedName>
</protein>
<feature type="compositionally biased region" description="Basic and acidic residues" evidence="1">
    <location>
        <begin position="9"/>
        <end position="25"/>
    </location>
</feature>
<evidence type="ECO:0000313" key="4">
    <source>
        <dbReference type="Proteomes" id="UP000332515"/>
    </source>
</evidence>
<keyword evidence="2" id="KW-0472">Membrane</keyword>
<gene>
    <name evidence="3" type="ORF">F0357_14895</name>
</gene>
<evidence type="ECO:0000313" key="3">
    <source>
        <dbReference type="EMBL" id="MQT13901.1"/>
    </source>
</evidence>
<feature type="transmembrane region" description="Helical" evidence="2">
    <location>
        <begin position="40"/>
        <end position="61"/>
    </location>
</feature>
<organism evidence="3 4">
    <name type="scientific">Segnochrobactrum spirostomi</name>
    <dbReference type="NCBI Taxonomy" id="2608987"/>
    <lineage>
        <taxon>Bacteria</taxon>
        <taxon>Pseudomonadati</taxon>
        <taxon>Pseudomonadota</taxon>
        <taxon>Alphaproteobacteria</taxon>
        <taxon>Hyphomicrobiales</taxon>
        <taxon>Segnochrobactraceae</taxon>
        <taxon>Segnochrobactrum</taxon>
    </lineage>
</organism>
<keyword evidence="4" id="KW-1185">Reference proteome</keyword>
<evidence type="ECO:0000256" key="1">
    <source>
        <dbReference type="SAM" id="MobiDB-lite"/>
    </source>
</evidence>
<proteinExistence type="predicted"/>
<dbReference type="EMBL" id="VWNA01000001">
    <property type="protein sequence ID" value="MQT13901.1"/>
    <property type="molecule type" value="Genomic_DNA"/>
</dbReference>
<evidence type="ECO:0000256" key="2">
    <source>
        <dbReference type="SAM" id="Phobius"/>
    </source>
</evidence>
<keyword evidence="2" id="KW-0812">Transmembrane</keyword>
<sequence>MSAAAGTDIARDGMADDQKADEDGIRLTPAQLRRRRARSLAIALVLGGLVILFYVVTIVKLGGNVLNRPM</sequence>
<comment type="caution">
    <text evidence="3">The sequence shown here is derived from an EMBL/GenBank/DDBJ whole genome shotgun (WGS) entry which is preliminary data.</text>
</comment>
<feature type="region of interest" description="Disordered" evidence="1">
    <location>
        <begin position="1"/>
        <end position="26"/>
    </location>
</feature>
<name>A0A6A7Y740_9HYPH</name>
<dbReference type="Proteomes" id="UP000332515">
    <property type="component" value="Unassembled WGS sequence"/>
</dbReference>